<proteinExistence type="predicted"/>
<dbReference type="SMART" id="SM00500">
    <property type="entry name" value="SFM"/>
    <property type="match status" value="1"/>
</dbReference>
<dbReference type="SUPFAM" id="SSF50978">
    <property type="entry name" value="WD40 repeat-like"/>
    <property type="match status" value="1"/>
</dbReference>
<dbReference type="AlphaFoldDB" id="A0A0C9R7Q8"/>
<dbReference type="EMBL" id="GBYB01004065">
    <property type="protein sequence ID" value="JAG73832.1"/>
    <property type="molecule type" value="Transcribed_RNA"/>
</dbReference>
<dbReference type="FunFam" id="4.10.280.110:FF:000002">
    <property type="entry name" value="U4/U6 small nuclear ribonucleoprotein Prp4"/>
    <property type="match status" value="1"/>
</dbReference>
<dbReference type="GO" id="GO:0000398">
    <property type="term" value="P:mRNA splicing, via spliceosome"/>
    <property type="evidence" value="ECO:0007669"/>
    <property type="project" value="TreeGrafter"/>
</dbReference>
<accession>A0A0C9R7Q8</accession>
<feature type="region of interest" description="Disordered" evidence="1">
    <location>
        <begin position="132"/>
        <end position="152"/>
    </location>
</feature>
<dbReference type="PANTHER" id="PTHR19846">
    <property type="entry name" value="WD40 REPEAT PROTEIN"/>
    <property type="match status" value="1"/>
</dbReference>
<dbReference type="InterPro" id="IPR014906">
    <property type="entry name" value="PRP4-like"/>
</dbReference>
<dbReference type="PANTHER" id="PTHR19846:SF0">
    <property type="entry name" value="PRE-MRNA PROCESSING FACTOR 4"/>
    <property type="match status" value="1"/>
</dbReference>
<protein>
    <submittedName>
        <fullName evidence="3">Prpf4_0 protein</fullName>
    </submittedName>
</protein>
<dbReference type="InterPro" id="IPR036285">
    <property type="entry name" value="PRP4-like_sf"/>
</dbReference>
<reference evidence="3" key="1">
    <citation type="submission" date="2015-01" db="EMBL/GenBank/DDBJ databases">
        <title>Transcriptome Assembly of Fopius arisanus.</title>
        <authorList>
            <person name="Geib S."/>
        </authorList>
    </citation>
    <scope>NUCLEOTIDE SEQUENCE</scope>
</reference>
<organism evidence="3">
    <name type="scientific">Fopius arisanus</name>
    <dbReference type="NCBI Taxonomy" id="64838"/>
    <lineage>
        <taxon>Eukaryota</taxon>
        <taxon>Metazoa</taxon>
        <taxon>Ecdysozoa</taxon>
        <taxon>Arthropoda</taxon>
        <taxon>Hexapoda</taxon>
        <taxon>Insecta</taxon>
        <taxon>Pterygota</taxon>
        <taxon>Neoptera</taxon>
        <taxon>Endopterygota</taxon>
        <taxon>Hymenoptera</taxon>
        <taxon>Apocrita</taxon>
        <taxon>Ichneumonoidea</taxon>
        <taxon>Braconidae</taxon>
        <taxon>Opiinae</taxon>
        <taxon>Fopius</taxon>
    </lineage>
</organism>
<sequence length="266" mass="30116">MSDDDDPVFVKKMKTVHYGSLEDAERARLAAGDDIEDDKEDSQNESGLLANVHVSNDYMDLEDEMSKDRQALLEEFERRKKARQINVSTDDSEVKKNLRQLGEPICLFGEGPADRRARLRELLASLGEDAIKKKHDEEERPTHPVERDTETTWYHEGPDSLEIARTWIAHYSLPRAKLRLDNAREELALSGATRTAKRQELLKKLQALTIYCSQIGDTRPISYCQFSPDSKLLATSSWSGLCKLWSVPDCTQGLSSFGEAEEGKSL</sequence>
<evidence type="ECO:0000313" key="3">
    <source>
        <dbReference type="EMBL" id="JAG73832.1"/>
    </source>
</evidence>
<dbReference type="GO" id="GO:0046540">
    <property type="term" value="C:U4/U6 x U5 tri-snRNP complex"/>
    <property type="evidence" value="ECO:0007669"/>
    <property type="project" value="TreeGrafter"/>
</dbReference>
<evidence type="ECO:0000256" key="1">
    <source>
        <dbReference type="SAM" id="MobiDB-lite"/>
    </source>
</evidence>
<evidence type="ECO:0000259" key="2">
    <source>
        <dbReference type="SMART" id="SM00500"/>
    </source>
</evidence>
<dbReference type="InterPro" id="IPR015943">
    <property type="entry name" value="WD40/YVTN_repeat-like_dom_sf"/>
</dbReference>
<dbReference type="InterPro" id="IPR036322">
    <property type="entry name" value="WD40_repeat_dom_sf"/>
</dbReference>
<feature type="domain" description="Pre-mRNA processing factor 4 (PRP4)-like" evidence="2">
    <location>
        <begin position="89"/>
        <end position="141"/>
    </location>
</feature>
<name>A0A0C9R7Q8_9HYME</name>
<dbReference type="SMART" id="SM00320">
    <property type="entry name" value="WD40"/>
    <property type="match status" value="1"/>
</dbReference>
<feature type="region of interest" description="Disordered" evidence="1">
    <location>
        <begin position="29"/>
        <end position="51"/>
    </location>
</feature>
<dbReference type="SUPFAM" id="SSF158230">
    <property type="entry name" value="PRP4-like"/>
    <property type="match status" value="1"/>
</dbReference>
<dbReference type="GO" id="GO:0030621">
    <property type="term" value="F:U4 snRNA binding"/>
    <property type="evidence" value="ECO:0007669"/>
    <property type="project" value="TreeGrafter"/>
</dbReference>
<feature type="compositionally biased region" description="Basic and acidic residues" evidence="1">
    <location>
        <begin position="132"/>
        <end position="150"/>
    </location>
</feature>
<dbReference type="GO" id="GO:0017070">
    <property type="term" value="F:U6 snRNA binding"/>
    <property type="evidence" value="ECO:0007669"/>
    <property type="project" value="TreeGrafter"/>
</dbReference>
<dbReference type="Gene3D" id="4.10.280.110">
    <property type="entry name" value="Pre-mRNA processing factor 4 domain"/>
    <property type="match status" value="1"/>
</dbReference>
<dbReference type="Gene3D" id="2.130.10.10">
    <property type="entry name" value="YVTN repeat-like/Quinoprotein amine dehydrogenase"/>
    <property type="match status" value="1"/>
</dbReference>
<dbReference type="Pfam" id="PF08799">
    <property type="entry name" value="PRP4"/>
    <property type="match status" value="1"/>
</dbReference>
<gene>
    <name evidence="3" type="primary">Prpf4_0</name>
    <name evidence="3" type="ORF">g.28278</name>
</gene>
<dbReference type="InterPro" id="IPR001680">
    <property type="entry name" value="WD40_rpt"/>
</dbReference>